<sequence>MNKNWLFKGRVGHARMGEKRNAFVYDSFFICFPLSQREQLKSRFFGLNRWNLFSWFEKDHGDGVDAEHWIRQLFSDHGANAVDGEIHLQAMPRIFGYVFNPISFWYGHDKQGQLRAVLCEVRNTFGEQHRYLLQAPEQAVITNDTALHSEKVFHVSPFYPVSGEYRFRFSGSNGNRRVAIDYWQSGELALKTYVSGEACELNDRHLMATLAQLGWTTVMVVWRIHWQALRLWLKGVSFHRKPNPPTLETTR</sequence>
<dbReference type="EMBL" id="JBHTIT010000001">
    <property type="protein sequence ID" value="MFD0949541.1"/>
    <property type="molecule type" value="Genomic_DNA"/>
</dbReference>
<evidence type="ECO:0000313" key="2">
    <source>
        <dbReference type="Proteomes" id="UP001597044"/>
    </source>
</evidence>
<comment type="caution">
    <text evidence="1">The sequence shown here is derived from an EMBL/GenBank/DDBJ whole genome shotgun (WGS) entry which is preliminary data.</text>
</comment>
<dbReference type="InterPro" id="IPR010775">
    <property type="entry name" value="DUF1365"/>
</dbReference>
<protein>
    <submittedName>
        <fullName evidence="1">DUF1365 domain-containing protein</fullName>
    </submittedName>
</protein>
<proteinExistence type="predicted"/>
<organism evidence="1 2">
    <name type="scientific">Paraperlucidibaca wandonensis</name>
    <dbReference type="NCBI Taxonomy" id="1268273"/>
    <lineage>
        <taxon>Bacteria</taxon>
        <taxon>Pseudomonadati</taxon>
        <taxon>Pseudomonadota</taxon>
        <taxon>Gammaproteobacteria</taxon>
        <taxon>Moraxellales</taxon>
        <taxon>Moraxellaceae</taxon>
        <taxon>Paraperlucidibaca</taxon>
    </lineage>
</organism>
<keyword evidence="2" id="KW-1185">Reference proteome</keyword>
<dbReference type="Proteomes" id="UP001597044">
    <property type="component" value="Unassembled WGS sequence"/>
</dbReference>
<dbReference type="Pfam" id="PF07103">
    <property type="entry name" value="DUF1365"/>
    <property type="match status" value="1"/>
</dbReference>
<gene>
    <name evidence="1" type="ORF">ACFQ0F_03900</name>
</gene>
<accession>A0ABW3HDL0</accession>
<dbReference type="PANTHER" id="PTHR33973">
    <property type="entry name" value="OS07G0153300 PROTEIN"/>
    <property type="match status" value="1"/>
</dbReference>
<dbReference type="PANTHER" id="PTHR33973:SF4">
    <property type="entry name" value="OS07G0153300 PROTEIN"/>
    <property type="match status" value="1"/>
</dbReference>
<reference evidence="2" key="1">
    <citation type="journal article" date="2019" name="Int. J. Syst. Evol. Microbiol.">
        <title>The Global Catalogue of Microorganisms (GCM) 10K type strain sequencing project: providing services to taxonomists for standard genome sequencing and annotation.</title>
        <authorList>
            <consortium name="The Broad Institute Genomics Platform"/>
            <consortium name="The Broad Institute Genome Sequencing Center for Infectious Disease"/>
            <person name="Wu L."/>
            <person name="Ma J."/>
        </authorList>
    </citation>
    <scope>NUCLEOTIDE SEQUENCE [LARGE SCALE GENOMIC DNA]</scope>
    <source>
        <strain evidence="2">CCUG 63419</strain>
    </source>
</reference>
<dbReference type="RefSeq" id="WP_379069339.1">
    <property type="nucleotide sequence ID" value="NZ_JBHTIT010000001.1"/>
</dbReference>
<name>A0ABW3HDL0_9GAMM</name>
<evidence type="ECO:0000313" key="1">
    <source>
        <dbReference type="EMBL" id="MFD0949541.1"/>
    </source>
</evidence>